<dbReference type="InterPro" id="IPR005471">
    <property type="entry name" value="Tscrpt_reg_IclR_N"/>
</dbReference>
<dbReference type="InterPro" id="IPR036388">
    <property type="entry name" value="WH-like_DNA-bd_sf"/>
</dbReference>
<evidence type="ECO:0000259" key="4">
    <source>
        <dbReference type="PROSITE" id="PS51077"/>
    </source>
</evidence>
<accession>A0ABM7U374</accession>
<keyword evidence="3" id="KW-0804">Transcription</keyword>
<keyword evidence="1" id="KW-0805">Transcription regulation</keyword>
<keyword evidence="6" id="KW-0614">Plasmid</keyword>
<organism evidence="6 7">
    <name type="scientific">Paraburkholderia terrae</name>
    <dbReference type="NCBI Taxonomy" id="311230"/>
    <lineage>
        <taxon>Bacteria</taxon>
        <taxon>Pseudomonadati</taxon>
        <taxon>Pseudomonadota</taxon>
        <taxon>Betaproteobacteria</taxon>
        <taxon>Burkholderiales</taxon>
        <taxon>Burkholderiaceae</taxon>
        <taxon>Paraburkholderia</taxon>
    </lineage>
</organism>
<reference evidence="6 7" key="1">
    <citation type="journal article" date="2022" name="Front. Microbiol.">
        <title>Identification and characterization of a novel class of self-sufficient cytochrome P450 hydroxylase involved in cyclohexanecarboxylate degradation in Paraburkholderia terrae strain KU-64.</title>
        <authorList>
            <person name="Yamamoto T."/>
            <person name="Hasegawa Y."/>
            <person name="Iwaki H."/>
        </authorList>
    </citation>
    <scope>NUCLEOTIDE SEQUENCE [LARGE SCALE GENOMIC DNA]</scope>
    <source>
        <strain evidence="6 7">KU-64</strain>
    </source>
</reference>
<keyword evidence="7" id="KW-1185">Reference proteome</keyword>
<dbReference type="PROSITE" id="PS51077">
    <property type="entry name" value="HTH_ICLR"/>
    <property type="match status" value="1"/>
</dbReference>
<evidence type="ECO:0000256" key="3">
    <source>
        <dbReference type="ARBA" id="ARBA00023163"/>
    </source>
</evidence>
<dbReference type="Gene3D" id="3.30.450.40">
    <property type="match status" value="1"/>
</dbReference>
<dbReference type="SMART" id="SM00346">
    <property type="entry name" value="HTH_ICLR"/>
    <property type="match status" value="1"/>
</dbReference>
<dbReference type="EMBL" id="AP024959">
    <property type="protein sequence ID" value="BCZ85441.1"/>
    <property type="molecule type" value="Genomic_DNA"/>
</dbReference>
<dbReference type="Pfam" id="PF09339">
    <property type="entry name" value="HTH_IclR"/>
    <property type="match status" value="1"/>
</dbReference>
<dbReference type="Gene3D" id="1.10.10.10">
    <property type="entry name" value="Winged helix-like DNA-binding domain superfamily/Winged helix DNA-binding domain"/>
    <property type="match status" value="1"/>
</dbReference>
<geneLocation type="plasmid" evidence="6 7">
    <name>pPT365</name>
</geneLocation>
<dbReference type="InterPro" id="IPR029016">
    <property type="entry name" value="GAF-like_dom_sf"/>
</dbReference>
<dbReference type="SUPFAM" id="SSF55781">
    <property type="entry name" value="GAF domain-like"/>
    <property type="match status" value="1"/>
</dbReference>
<keyword evidence="2" id="KW-0238">DNA-binding</keyword>
<dbReference type="RefSeq" id="WP_229518120.1">
    <property type="nucleotide sequence ID" value="NZ_AP024959.1"/>
</dbReference>
<dbReference type="PROSITE" id="PS51078">
    <property type="entry name" value="ICLR_ED"/>
    <property type="match status" value="1"/>
</dbReference>
<dbReference type="InterPro" id="IPR036390">
    <property type="entry name" value="WH_DNA-bd_sf"/>
</dbReference>
<evidence type="ECO:0000256" key="1">
    <source>
        <dbReference type="ARBA" id="ARBA00023015"/>
    </source>
</evidence>
<name>A0ABM7U374_9BURK</name>
<dbReference type="InterPro" id="IPR014757">
    <property type="entry name" value="Tscrpt_reg_IclR_C"/>
</dbReference>
<dbReference type="PANTHER" id="PTHR30136:SF39">
    <property type="entry name" value="TRANSCRIPTIONAL REGULATORY PROTEIN"/>
    <property type="match status" value="1"/>
</dbReference>
<feature type="domain" description="IclR-ED" evidence="5">
    <location>
        <begin position="78"/>
        <end position="263"/>
    </location>
</feature>
<evidence type="ECO:0000259" key="5">
    <source>
        <dbReference type="PROSITE" id="PS51078"/>
    </source>
</evidence>
<evidence type="ECO:0000313" key="7">
    <source>
        <dbReference type="Proteomes" id="UP001319874"/>
    </source>
</evidence>
<dbReference type="InterPro" id="IPR050707">
    <property type="entry name" value="HTH_MetabolicPath_Reg"/>
</dbReference>
<evidence type="ECO:0000256" key="2">
    <source>
        <dbReference type="ARBA" id="ARBA00023125"/>
    </source>
</evidence>
<protein>
    <submittedName>
        <fullName evidence="6">IclR family transcriptional regulator</fullName>
    </submittedName>
</protein>
<dbReference type="PANTHER" id="PTHR30136">
    <property type="entry name" value="HELIX-TURN-HELIX TRANSCRIPTIONAL REGULATOR, ICLR FAMILY"/>
    <property type="match status" value="1"/>
</dbReference>
<sequence length="268" mass="28662">MLDLSENKSEAGGTQSIGRATALLRVLAAAGPAGMGLGEVAARAQMERPTVHRILRRLINEAMVIQAPSSRAYHLGPLLYELGLAAAPSIPAQELCTAALKELSMITGDSSFLMVRSGTDSVCLQRQEGHFPIKVLVLAVGQRRPLGCGAGSIALMSLLPDEQVDNLLRVNRARLDAHGEPDTQTLRAIIRKARDDGFATKDAPDLPVRSLSMPVRDAFGNGLCALSVTSLTMRIEQRQSTLVSSLRQLTQELSRKIPGTFKGMASDA</sequence>
<evidence type="ECO:0000313" key="6">
    <source>
        <dbReference type="EMBL" id="BCZ85441.1"/>
    </source>
</evidence>
<proteinExistence type="predicted"/>
<feature type="domain" description="HTH iclR-type" evidence="4">
    <location>
        <begin position="14"/>
        <end position="77"/>
    </location>
</feature>
<gene>
    <name evidence="6" type="ORF">PTKU64_91160</name>
</gene>
<dbReference type="Proteomes" id="UP001319874">
    <property type="component" value="Plasmid pPT365"/>
</dbReference>
<dbReference type="SUPFAM" id="SSF46785">
    <property type="entry name" value="Winged helix' DNA-binding domain"/>
    <property type="match status" value="1"/>
</dbReference>
<dbReference type="Pfam" id="PF01614">
    <property type="entry name" value="IclR_C"/>
    <property type="match status" value="1"/>
</dbReference>